<gene>
    <name evidence="1" type="ORF">EVAR_49381_1</name>
</gene>
<dbReference type="EMBL" id="BGZK01001320">
    <property type="protein sequence ID" value="GBP77173.1"/>
    <property type="molecule type" value="Genomic_DNA"/>
</dbReference>
<organism evidence="1 2">
    <name type="scientific">Eumeta variegata</name>
    <name type="common">Bagworm moth</name>
    <name type="synonym">Eumeta japonica</name>
    <dbReference type="NCBI Taxonomy" id="151549"/>
    <lineage>
        <taxon>Eukaryota</taxon>
        <taxon>Metazoa</taxon>
        <taxon>Ecdysozoa</taxon>
        <taxon>Arthropoda</taxon>
        <taxon>Hexapoda</taxon>
        <taxon>Insecta</taxon>
        <taxon>Pterygota</taxon>
        <taxon>Neoptera</taxon>
        <taxon>Endopterygota</taxon>
        <taxon>Lepidoptera</taxon>
        <taxon>Glossata</taxon>
        <taxon>Ditrysia</taxon>
        <taxon>Tineoidea</taxon>
        <taxon>Psychidae</taxon>
        <taxon>Oiketicinae</taxon>
        <taxon>Eumeta</taxon>
    </lineage>
</organism>
<evidence type="ECO:0000313" key="1">
    <source>
        <dbReference type="EMBL" id="GBP77173.1"/>
    </source>
</evidence>
<accession>A0A4C1YQB0</accession>
<keyword evidence="2" id="KW-1185">Reference proteome</keyword>
<comment type="caution">
    <text evidence="1">The sequence shown here is derived from an EMBL/GenBank/DDBJ whole genome shotgun (WGS) entry which is preliminary data.</text>
</comment>
<reference evidence="1 2" key="1">
    <citation type="journal article" date="2019" name="Commun. Biol.">
        <title>The bagworm genome reveals a unique fibroin gene that provides high tensile strength.</title>
        <authorList>
            <person name="Kono N."/>
            <person name="Nakamura H."/>
            <person name="Ohtoshi R."/>
            <person name="Tomita M."/>
            <person name="Numata K."/>
            <person name="Arakawa K."/>
        </authorList>
    </citation>
    <scope>NUCLEOTIDE SEQUENCE [LARGE SCALE GENOMIC DNA]</scope>
</reference>
<dbReference type="AlphaFoldDB" id="A0A4C1YQB0"/>
<sequence length="81" mass="9308">MDTRNLRGDMSALPASWVGIGYLTELEWTDRGEVTRWSCRGPGLQDRSLKDEHLQPCTERYRSGGRLECILKVSLYKPDVH</sequence>
<evidence type="ECO:0000313" key="2">
    <source>
        <dbReference type="Proteomes" id="UP000299102"/>
    </source>
</evidence>
<protein>
    <submittedName>
        <fullName evidence="1">Uncharacterized protein</fullName>
    </submittedName>
</protein>
<dbReference type="Proteomes" id="UP000299102">
    <property type="component" value="Unassembled WGS sequence"/>
</dbReference>
<proteinExistence type="predicted"/>
<name>A0A4C1YQB0_EUMVA</name>